<reference evidence="3" key="2">
    <citation type="submission" date="2015-01" db="EMBL/GenBank/DDBJ databases">
        <title>Evolutionary Origins and Diversification of the Mycorrhizal Mutualists.</title>
        <authorList>
            <consortium name="DOE Joint Genome Institute"/>
            <consortium name="Mycorrhizal Genomics Consortium"/>
            <person name="Kohler A."/>
            <person name="Kuo A."/>
            <person name="Nagy L.G."/>
            <person name="Floudas D."/>
            <person name="Copeland A."/>
            <person name="Barry K.W."/>
            <person name="Cichocki N."/>
            <person name="Veneault-Fourrey C."/>
            <person name="LaButti K."/>
            <person name="Lindquist E.A."/>
            <person name="Lipzen A."/>
            <person name="Lundell T."/>
            <person name="Morin E."/>
            <person name="Murat C."/>
            <person name="Riley R."/>
            <person name="Ohm R."/>
            <person name="Sun H."/>
            <person name="Tunlid A."/>
            <person name="Henrissat B."/>
            <person name="Grigoriev I.V."/>
            <person name="Hibbett D.S."/>
            <person name="Martin F."/>
        </authorList>
    </citation>
    <scope>NUCLEOTIDE SEQUENCE [LARGE SCALE GENOMIC DNA]</scope>
    <source>
        <strain evidence="3">UH-Slu-Lm8-n1</strain>
    </source>
</reference>
<evidence type="ECO:0000256" key="1">
    <source>
        <dbReference type="SAM" id="MobiDB-lite"/>
    </source>
</evidence>
<evidence type="ECO:0000313" key="3">
    <source>
        <dbReference type="Proteomes" id="UP000054485"/>
    </source>
</evidence>
<dbReference type="EMBL" id="KN835730">
    <property type="protein sequence ID" value="KIK34594.1"/>
    <property type="molecule type" value="Genomic_DNA"/>
</dbReference>
<name>A0A0D0A8Y0_9AGAM</name>
<dbReference type="HOGENOM" id="CLU_674688_0_0_1"/>
<reference evidence="2 3" key="1">
    <citation type="submission" date="2014-04" db="EMBL/GenBank/DDBJ databases">
        <authorList>
            <consortium name="DOE Joint Genome Institute"/>
            <person name="Kuo A."/>
            <person name="Ruytinx J."/>
            <person name="Rineau F."/>
            <person name="Colpaert J."/>
            <person name="Kohler A."/>
            <person name="Nagy L.G."/>
            <person name="Floudas D."/>
            <person name="Copeland A."/>
            <person name="Barry K.W."/>
            <person name="Cichocki N."/>
            <person name="Veneault-Fourrey C."/>
            <person name="LaButti K."/>
            <person name="Lindquist E.A."/>
            <person name="Lipzen A."/>
            <person name="Lundell T."/>
            <person name="Morin E."/>
            <person name="Murat C."/>
            <person name="Sun H."/>
            <person name="Tunlid A."/>
            <person name="Henrissat B."/>
            <person name="Grigoriev I.V."/>
            <person name="Hibbett D.S."/>
            <person name="Martin F."/>
            <person name="Nordberg H.P."/>
            <person name="Cantor M.N."/>
            <person name="Hua S.X."/>
        </authorList>
    </citation>
    <scope>NUCLEOTIDE SEQUENCE [LARGE SCALE GENOMIC DNA]</scope>
    <source>
        <strain evidence="2 3">UH-Slu-Lm8-n1</strain>
    </source>
</reference>
<sequence length="408" mass="45729">MDSEDQSQRGTQLLEIYALEIQMHNKMRNVKKLKGSGIVHQKTLNAIRYLGPLRLVDLDYLSLKNQSDTEGKDGWFGKEGRLWLDCLPSLTVSRPTGHNYLAFDIIGDLAFGSPFGMTRTHEPVLGSPTLLPSPSMVLAQIHNRPSSYPTPNHTFTSSESFSPSEFAAPHQPPRSLSPVDSSPGLRAASISPAETSLRPPSWATQLWDSSQYEASSSAFPVVATVSVTDDRDTTVRRKKRLSTEELSREDKSDLPPLKSILKQLKLAPSAWQLYFTDWIQRHQATSTRKLNVAQAAKEAGQEYASRREGGLFYSFYRVCRWSAVLKEAREHENAAYMRSLTPDDIKKENAFRTAQRKAGRSRKSNIHLSSSCSITYYLAYQSSCTIQAPPSIQAFILVLFTTSHIRQS</sequence>
<protein>
    <submittedName>
        <fullName evidence="2">Uncharacterized protein</fullName>
    </submittedName>
</protein>
<keyword evidence="3" id="KW-1185">Reference proteome</keyword>
<feature type="compositionally biased region" description="Polar residues" evidence="1">
    <location>
        <begin position="143"/>
        <end position="156"/>
    </location>
</feature>
<feature type="compositionally biased region" description="Low complexity" evidence="1">
    <location>
        <begin position="157"/>
        <end position="169"/>
    </location>
</feature>
<organism evidence="2 3">
    <name type="scientific">Suillus luteus UH-Slu-Lm8-n1</name>
    <dbReference type="NCBI Taxonomy" id="930992"/>
    <lineage>
        <taxon>Eukaryota</taxon>
        <taxon>Fungi</taxon>
        <taxon>Dikarya</taxon>
        <taxon>Basidiomycota</taxon>
        <taxon>Agaricomycotina</taxon>
        <taxon>Agaricomycetes</taxon>
        <taxon>Agaricomycetidae</taxon>
        <taxon>Boletales</taxon>
        <taxon>Suillineae</taxon>
        <taxon>Suillaceae</taxon>
        <taxon>Suillus</taxon>
    </lineage>
</organism>
<dbReference type="InParanoid" id="A0A0D0A8Y0"/>
<evidence type="ECO:0000313" key="2">
    <source>
        <dbReference type="EMBL" id="KIK34594.1"/>
    </source>
</evidence>
<dbReference type="Proteomes" id="UP000054485">
    <property type="component" value="Unassembled WGS sequence"/>
</dbReference>
<accession>A0A0D0A8Y0</accession>
<dbReference type="OrthoDB" id="5550281at2759"/>
<proteinExistence type="predicted"/>
<gene>
    <name evidence="2" type="ORF">CY34DRAFT_110219</name>
</gene>
<feature type="region of interest" description="Disordered" evidence="1">
    <location>
        <begin position="143"/>
        <end position="198"/>
    </location>
</feature>
<dbReference type="STRING" id="930992.A0A0D0A8Y0"/>
<dbReference type="AlphaFoldDB" id="A0A0D0A8Y0"/>
<feature type="region of interest" description="Disordered" evidence="1">
    <location>
        <begin position="230"/>
        <end position="249"/>
    </location>
</feature>